<dbReference type="AlphaFoldDB" id="A0A1Q8E8Z9"/>
<evidence type="ECO:0000313" key="10">
    <source>
        <dbReference type="Proteomes" id="UP000186890"/>
    </source>
</evidence>
<evidence type="ECO:0000256" key="7">
    <source>
        <dbReference type="RuleBase" id="RU363032"/>
    </source>
</evidence>
<keyword evidence="3" id="KW-1003">Cell membrane</keyword>
<dbReference type="InterPro" id="IPR035906">
    <property type="entry name" value="MetI-like_sf"/>
</dbReference>
<dbReference type="PANTHER" id="PTHR30450">
    <property type="entry name" value="ABC TRANSPORTER PERMEASE"/>
    <property type="match status" value="1"/>
</dbReference>
<comment type="similarity">
    <text evidence="7">Belongs to the binding-protein-dependent transport system permease family.</text>
</comment>
<dbReference type="Proteomes" id="UP000186890">
    <property type="component" value="Unassembled WGS sequence"/>
</dbReference>
<dbReference type="OrthoDB" id="9793490at2"/>
<evidence type="ECO:0000256" key="3">
    <source>
        <dbReference type="ARBA" id="ARBA00022475"/>
    </source>
</evidence>
<dbReference type="InterPro" id="IPR000515">
    <property type="entry name" value="MetI-like"/>
</dbReference>
<feature type="transmembrane region" description="Helical" evidence="7">
    <location>
        <begin position="34"/>
        <end position="56"/>
    </location>
</feature>
<comment type="caution">
    <text evidence="9">The sequence shown here is derived from an EMBL/GenBank/DDBJ whole genome shotgun (WGS) entry which is preliminary data.</text>
</comment>
<evidence type="ECO:0000256" key="5">
    <source>
        <dbReference type="ARBA" id="ARBA00022989"/>
    </source>
</evidence>
<accession>A0A1Q8E8Z9</accession>
<dbReference type="GO" id="GO:0048473">
    <property type="term" value="P:D-methionine transmembrane transport"/>
    <property type="evidence" value="ECO:0007669"/>
    <property type="project" value="TreeGrafter"/>
</dbReference>
<dbReference type="PANTHER" id="PTHR30450:SF1">
    <property type="entry name" value="D-METHIONINE TRANSPORT SYSTEM PERMEASE PROTEIN METI-RELATED"/>
    <property type="match status" value="1"/>
</dbReference>
<dbReference type="EMBL" id="MSJM01000003">
    <property type="protein sequence ID" value="OLF48271.1"/>
    <property type="molecule type" value="Genomic_DNA"/>
</dbReference>
<dbReference type="CDD" id="cd06261">
    <property type="entry name" value="TM_PBP2"/>
    <property type="match status" value="1"/>
</dbReference>
<dbReference type="GO" id="GO:0005886">
    <property type="term" value="C:plasma membrane"/>
    <property type="evidence" value="ECO:0007669"/>
    <property type="project" value="UniProtKB-SubCell"/>
</dbReference>
<dbReference type="InterPro" id="IPR051322">
    <property type="entry name" value="AA_ABC_Transporter_Permease"/>
</dbReference>
<keyword evidence="10" id="KW-1185">Reference proteome</keyword>
<evidence type="ECO:0000256" key="4">
    <source>
        <dbReference type="ARBA" id="ARBA00022692"/>
    </source>
</evidence>
<feature type="transmembrane region" description="Helical" evidence="7">
    <location>
        <begin position="204"/>
        <end position="226"/>
    </location>
</feature>
<evidence type="ECO:0000313" key="9">
    <source>
        <dbReference type="EMBL" id="OLF48271.1"/>
    </source>
</evidence>
<feature type="domain" description="ABC transmembrane type-1" evidence="8">
    <location>
        <begin position="30"/>
        <end position="223"/>
    </location>
</feature>
<organism evidence="9 10">
    <name type="scientific">Streptococcus cuniculi</name>
    <dbReference type="NCBI Taxonomy" id="1432788"/>
    <lineage>
        <taxon>Bacteria</taxon>
        <taxon>Bacillati</taxon>
        <taxon>Bacillota</taxon>
        <taxon>Bacilli</taxon>
        <taxon>Lactobacillales</taxon>
        <taxon>Streptococcaceae</taxon>
        <taxon>Streptococcus</taxon>
    </lineage>
</organism>
<evidence type="ECO:0000256" key="6">
    <source>
        <dbReference type="ARBA" id="ARBA00023136"/>
    </source>
</evidence>
<evidence type="ECO:0000259" key="8">
    <source>
        <dbReference type="PROSITE" id="PS50928"/>
    </source>
</evidence>
<name>A0A1Q8E8Z9_9STRE</name>
<keyword evidence="6 7" id="KW-0472">Membrane</keyword>
<dbReference type="SUPFAM" id="SSF161098">
    <property type="entry name" value="MetI-like"/>
    <property type="match status" value="1"/>
</dbReference>
<keyword evidence="5 7" id="KW-1133">Transmembrane helix</keyword>
<dbReference type="PROSITE" id="PS50928">
    <property type="entry name" value="ABC_TM1"/>
    <property type="match status" value="1"/>
</dbReference>
<evidence type="ECO:0000256" key="1">
    <source>
        <dbReference type="ARBA" id="ARBA00004651"/>
    </source>
</evidence>
<protein>
    <submittedName>
        <fullName evidence="9">Methionine ABC transporter permease</fullName>
    </submittedName>
</protein>
<gene>
    <name evidence="9" type="ORF">BU202_04570</name>
</gene>
<sequence>MNELLSWIQANFPHIYKMGWGGQTGWGTAIYSTFYMTFVSFGFGGAMGLISGLFLVLTGPRGIAENRVVFWILDKVASVLRGIPFIILLSAIAPMTRAIIGTSIGMNAALVPLSLSVYPFFARQVQVVLSELDGGVIEAAQASGATFGDLIMVYFREGLPDLIRVTTLTLISLVGYTAMAGAIGAGGLGQVALSYGYLRSNDDVTFLATFLILIFIFVIQFVGDFITRKISHK</sequence>
<comment type="subcellular location">
    <subcellularLocation>
        <location evidence="1 7">Cell membrane</location>
        <topology evidence="1 7">Multi-pass membrane protein</topology>
    </subcellularLocation>
</comment>
<dbReference type="RefSeq" id="WP_075104621.1">
    <property type="nucleotide sequence ID" value="NZ_MSJM01000003.1"/>
</dbReference>
<keyword evidence="2 7" id="KW-0813">Transport</keyword>
<dbReference type="Gene3D" id="1.10.3720.10">
    <property type="entry name" value="MetI-like"/>
    <property type="match status" value="1"/>
</dbReference>
<proteinExistence type="inferred from homology"/>
<feature type="transmembrane region" description="Helical" evidence="7">
    <location>
        <begin position="98"/>
        <end position="121"/>
    </location>
</feature>
<reference evidence="10" key="1">
    <citation type="submission" date="2016-12" db="EMBL/GenBank/DDBJ databases">
        <authorList>
            <person name="Gulvik C.A."/>
        </authorList>
    </citation>
    <scope>NUCLEOTIDE SEQUENCE [LARGE SCALE GENOMIC DNA]</scope>
    <source>
        <strain evidence="10">NED12-00049-6B</strain>
    </source>
</reference>
<dbReference type="Pfam" id="PF00528">
    <property type="entry name" value="BPD_transp_1"/>
    <property type="match status" value="1"/>
</dbReference>
<evidence type="ECO:0000256" key="2">
    <source>
        <dbReference type="ARBA" id="ARBA00022448"/>
    </source>
</evidence>
<keyword evidence="4 7" id="KW-0812">Transmembrane</keyword>
<feature type="transmembrane region" description="Helical" evidence="7">
    <location>
        <begin position="162"/>
        <end position="184"/>
    </location>
</feature>
<feature type="transmembrane region" description="Helical" evidence="7">
    <location>
        <begin position="68"/>
        <end position="92"/>
    </location>
</feature>